<evidence type="ECO:0000313" key="5">
    <source>
        <dbReference type="EMBL" id="TXK46755.1"/>
    </source>
</evidence>
<evidence type="ECO:0000256" key="3">
    <source>
        <dbReference type="SAM" id="SignalP"/>
    </source>
</evidence>
<organism evidence="5 6">
    <name type="scientific">Pontibacter qinzhouensis</name>
    <dbReference type="NCBI Taxonomy" id="2603253"/>
    <lineage>
        <taxon>Bacteria</taxon>
        <taxon>Pseudomonadati</taxon>
        <taxon>Bacteroidota</taxon>
        <taxon>Cytophagia</taxon>
        <taxon>Cytophagales</taxon>
        <taxon>Hymenobacteraceae</taxon>
        <taxon>Pontibacter</taxon>
    </lineage>
</organism>
<proteinExistence type="predicted"/>
<dbReference type="CDD" id="cd00063">
    <property type="entry name" value="FN3"/>
    <property type="match status" value="1"/>
</dbReference>
<name>A0A5C8K602_9BACT</name>
<dbReference type="EMBL" id="VRTY01000033">
    <property type="protein sequence ID" value="TXK46755.1"/>
    <property type="molecule type" value="Genomic_DNA"/>
</dbReference>
<dbReference type="PANTHER" id="PTHR46682">
    <property type="entry name" value="ADHESION G-PROTEIN COUPLED RECEPTOR V1"/>
    <property type="match status" value="1"/>
</dbReference>
<dbReference type="PROSITE" id="PS50853">
    <property type="entry name" value="FN3"/>
    <property type="match status" value="1"/>
</dbReference>
<feature type="domain" description="Fibronectin type-III" evidence="4">
    <location>
        <begin position="381"/>
        <end position="476"/>
    </location>
</feature>
<dbReference type="InterPro" id="IPR006558">
    <property type="entry name" value="LamG-like"/>
</dbReference>
<dbReference type="Gene3D" id="2.60.40.10">
    <property type="entry name" value="Immunoglobulins"/>
    <property type="match status" value="1"/>
</dbReference>
<dbReference type="SMART" id="SM00560">
    <property type="entry name" value="LamGL"/>
    <property type="match status" value="1"/>
</dbReference>
<comment type="caution">
    <text evidence="5">The sequence shown here is derived from an EMBL/GenBank/DDBJ whole genome shotgun (WGS) entry which is preliminary data.</text>
</comment>
<dbReference type="GO" id="GO:0005975">
    <property type="term" value="P:carbohydrate metabolic process"/>
    <property type="evidence" value="ECO:0007669"/>
    <property type="project" value="UniProtKB-ARBA"/>
</dbReference>
<dbReference type="SUPFAM" id="SSF49899">
    <property type="entry name" value="Concanavalin A-like lectins/glucanases"/>
    <property type="match status" value="1"/>
</dbReference>
<evidence type="ECO:0000313" key="6">
    <source>
        <dbReference type="Proteomes" id="UP000321926"/>
    </source>
</evidence>
<gene>
    <name evidence="5" type="ORF">FVR03_10455</name>
</gene>
<dbReference type="SUPFAM" id="SSF49265">
    <property type="entry name" value="Fibronectin type III"/>
    <property type="match status" value="1"/>
</dbReference>
<keyword evidence="6" id="KW-1185">Reference proteome</keyword>
<dbReference type="OrthoDB" id="1121506at2"/>
<sequence>MKKSILLLALLLLVTFNLAAQFASVTNLSQVSITTNSGEKPQSKVWIHAGRHWAVLPSSNGTYLWRLDGTTWTNVLRLSTKTSSKADCKEAGDIAHILLYQGASSQMVSVEYVPAQNTYKLWSRRTSTVGLKLDKGVETATIDIDGSGRMWLASAGVNEINVRYSDSPYSNWSSPITIATGVTDDDICAVIAMPGKIGVLWSNQNTKRFGFKTHTDGASPTAWSADEVPASQSALNRGAGMADDHLNLAIASDGTLYGAVKTGYNAAGYAAAALLVRRPTGTWDPMYTVSEQFGTRPLIILNEALGKIRVVYTAQDGGGNILYRESATASISFGPQRTLISGNYDNATSTKQNFTSEVVVIASTSSRAVSVLATDVTSPTPPAVPVLASPANHAISVAATPTLTWISSAGAASYQLQVASDQGFNQLVFNQSNLAGTSAQPSGLSYNTNYYWRVRASNSYGSSNWSTAWRFTTALDLPAGILAGHWKMDEGSGSALLDDSGNGNHASTIGNPTWETGRLHLALKLNGSGQFATAPHHESLNITGPITLAAWVKPAKKITQYVVKKSIGGSVDGYELSLASSGHVFLRFNHATSGDTYRVNSTINYPTDGNTWMHIAGTYDGSVLRIYINGVENGSKTVTGSPAIKSNTQPLALGAQADGVYKLRGSLDDARIYSAALSAAEISELAGLTPAAFAATINLGKSQLLTEPADEFLAYPNPFTSRATLRFALPEDGTYTIAIYDSKGAQLNVLQQGHANAKQVTEIELDGTNLAKGLYIVRLQTQSESKSLKLILNH</sequence>
<dbReference type="GO" id="GO:0016020">
    <property type="term" value="C:membrane"/>
    <property type="evidence" value="ECO:0007669"/>
    <property type="project" value="InterPro"/>
</dbReference>
<dbReference type="NCBIfam" id="TIGR04183">
    <property type="entry name" value="Por_Secre_tail"/>
    <property type="match status" value="1"/>
</dbReference>
<dbReference type="InterPro" id="IPR013320">
    <property type="entry name" value="ConA-like_dom_sf"/>
</dbReference>
<accession>A0A5C8K602</accession>
<dbReference type="GO" id="GO:0005737">
    <property type="term" value="C:cytoplasm"/>
    <property type="evidence" value="ECO:0007669"/>
    <property type="project" value="TreeGrafter"/>
</dbReference>
<dbReference type="InterPro" id="IPR026919">
    <property type="entry name" value="ADGRV1"/>
</dbReference>
<dbReference type="Pfam" id="PF18962">
    <property type="entry name" value="Por_Secre_tail"/>
    <property type="match status" value="1"/>
</dbReference>
<dbReference type="GO" id="GO:0071277">
    <property type="term" value="P:cellular response to calcium ion"/>
    <property type="evidence" value="ECO:0007669"/>
    <property type="project" value="TreeGrafter"/>
</dbReference>
<protein>
    <submittedName>
        <fullName evidence="5">T9SS type A sorting domain-containing protein</fullName>
    </submittedName>
</protein>
<dbReference type="InterPro" id="IPR013783">
    <property type="entry name" value="Ig-like_fold"/>
</dbReference>
<dbReference type="GO" id="GO:0010855">
    <property type="term" value="F:adenylate cyclase inhibitor activity"/>
    <property type="evidence" value="ECO:0007669"/>
    <property type="project" value="TreeGrafter"/>
</dbReference>
<evidence type="ECO:0000259" key="4">
    <source>
        <dbReference type="PROSITE" id="PS50853"/>
    </source>
</evidence>
<dbReference type="RefSeq" id="WP_147921695.1">
    <property type="nucleotide sequence ID" value="NZ_VRTY01000033.1"/>
</dbReference>
<dbReference type="Pfam" id="PF13385">
    <property type="entry name" value="Laminin_G_3"/>
    <property type="match status" value="1"/>
</dbReference>
<dbReference type="GO" id="GO:0004930">
    <property type="term" value="F:G protein-coupled receptor activity"/>
    <property type="evidence" value="ECO:0007669"/>
    <property type="project" value="InterPro"/>
</dbReference>
<reference evidence="5 6" key="1">
    <citation type="submission" date="2019-08" db="EMBL/GenBank/DDBJ databases">
        <authorList>
            <person name="Shi S."/>
        </authorList>
    </citation>
    <scope>NUCLEOTIDE SEQUENCE [LARGE SCALE GENOMIC DNA]</scope>
    <source>
        <strain evidence="5 6">GY10130</strain>
    </source>
</reference>
<dbReference type="AlphaFoldDB" id="A0A5C8K602"/>
<dbReference type="GO" id="GO:0001965">
    <property type="term" value="F:G-protein alpha-subunit binding"/>
    <property type="evidence" value="ECO:0007669"/>
    <property type="project" value="TreeGrafter"/>
</dbReference>
<dbReference type="PANTHER" id="PTHR46682:SF1">
    <property type="entry name" value="ADHESION G-PROTEIN COUPLED RECEPTOR V1"/>
    <property type="match status" value="1"/>
</dbReference>
<feature type="chain" id="PRO_5022903241" evidence="3">
    <location>
        <begin position="20"/>
        <end position="794"/>
    </location>
</feature>
<dbReference type="Proteomes" id="UP000321926">
    <property type="component" value="Unassembled WGS sequence"/>
</dbReference>
<keyword evidence="1 3" id="KW-0732">Signal</keyword>
<evidence type="ECO:0000256" key="1">
    <source>
        <dbReference type="ARBA" id="ARBA00022729"/>
    </source>
</evidence>
<dbReference type="InterPro" id="IPR026444">
    <property type="entry name" value="Secre_tail"/>
</dbReference>
<dbReference type="InterPro" id="IPR036116">
    <property type="entry name" value="FN3_sf"/>
</dbReference>
<dbReference type="InterPro" id="IPR003961">
    <property type="entry name" value="FN3_dom"/>
</dbReference>
<feature type="signal peptide" evidence="3">
    <location>
        <begin position="1"/>
        <end position="19"/>
    </location>
</feature>
<dbReference type="Gene3D" id="2.60.120.200">
    <property type="match status" value="1"/>
</dbReference>
<keyword evidence="2" id="KW-1015">Disulfide bond</keyword>
<evidence type="ECO:0000256" key="2">
    <source>
        <dbReference type="ARBA" id="ARBA00023157"/>
    </source>
</evidence>
<dbReference type="GO" id="GO:0004553">
    <property type="term" value="F:hydrolase activity, hydrolyzing O-glycosyl compounds"/>
    <property type="evidence" value="ECO:0007669"/>
    <property type="project" value="UniProtKB-ARBA"/>
</dbReference>